<dbReference type="PANTHER" id="PTHR33365:SF4">
    <property type="entry name" value="CYCLOCHLOROTINE BIOSYNTHESIS PROTEIN O"/>
    <property type="match status" value="1"/>
</dbReference>
<dbReference type="EMBL" id="PVWQ01000011">
    <property type="protein sequence ID" value="RDW69104.1"/>
    <property type="molecule type" value="Genomic_DNA"/>
</dbReference>
<dbReference type="STRING" id="1810919.A0A3D8R5M1"/>
<sequence length="234" mass="25708">MGILPLLKLPLLTLSLTLLAFFLLTYHQYPRIQSTLCQSQTTPNTRKSPLDPEANLKTFFPAAPSPNDNLLSDARLTANGGFFMAQAQAQDSTKPNAKAHGYGVSMLHQSHCIDMLRAALFTPQTQNGHEHHAAHLQPRRDGLRELDVLDAEHLGHCLDYIAQGIVCCADDTLEPRVLDPERKVAVINGMGVRHRCRDARGVLEAVGRSQREPVRLAREIVGGETVRGVLGLEG</sequence>
<dbReference type="OrthoDB" id="3687641at2759"/>
<evidence type="ECO:0000313" key="4">
    <source>
        <dbReference type="EMBL" id="RDW69104.1"/>
    </source>
</evidence>
<name>A0A3D8R5M1_9EURO</name>
<gene>
    <name evidence="4" type="ORF">DSM5745_08864</name>
</gene>
<dbReference type="Proteomes" id="UP000256690">
    <property type="component" value="Unassembled WGS sequence"/>
</dbReference>
<feature type="region of interest" description="Disordered" evidence="3">
    <location>
        <begin position="38"/>
        <end position="62"/>
    </location>
</feature>
<feature type="compositionally biased region" description="Polar residues" evidence="3">
    <location>
        <begin position="38"/>
        <end position="47"/>
    </location>
</feature>
<comment type="pathway">
    <text evidence="1">Mycotoxin biosynthesis.</text>
</comment>
<organism evidence="4 5">
    <name type="scientific">Aspergillus mulundensis</name>
    <dbReference type="NCBI Taxonomy" id="1810919"/>
    <lineage>
        <taxon>Eukaryota</taxon>
        <taxon>Fungi</taxon>
        <taxon>Dikarya</taxon>
        <taxon>Ascomycota</taxon>
        <taxon>Pezizomycotina</taxon>
        <taxon>Eurotiomycetes</taxon>
        <taxon>Eurotiomycetidae</taxon>
        <taxon>Eurotiales</taxon>
        <taxon>Aspergillaceae</taxon>
        <taxon>Aspergillus</taxon>
        <taxon>Aspergillus subgen. Nidulantes</taxon>
    </lineage>
</organism>
<dbReference type="Pfam" id="PF11807">
    <property type="entry name" value="UstYa"/>
    <property type="match status" value="1"/>
</dbReference>
<protein>
    <submittedName>
        <fullName evidence="4">Uncharacterized protein</fullName>
    </submittedName>
</protein>
<evidence type="ECO:0000256" key="1">
    <source>
        <dbReference type="ARBA" id="ARBA00004685"/>
    </source>
</evidence>
<comment type="similarity">
    <text evidence="2">Belongs to the ustYa family.</text>
</comment>
<dbReference type="PANTHER" id="PTHR33365">
    <property type="entry name" value="YALI0B05434P"/>
    <property type="match status" value="1"/>
</dbReference>
<keyword evidence="5" id="KW-1185">Reference proteome</keyword>
<dbReference type="RefSeq" id="XP_026600893.1">
    <property type="nucleotide sequence ID" value="XM_026750880.1"/>
</dbReference>
<evidence type="ECO:0000256" key="3">
    <source>
        <dbReference type="SAM" id="MobiDB-lite"/>
    </source>
</evidence>
<dbReference type="GO" id="GO:0043386">
    <property type="term" value="P:mycotoxin biosynthetic process"/>
    <property type="evidence" value="ECO:0007669"/>
    <property type="project" value="InterPro"/>
</dbReference>
<reference evidence="4 5" key="1">
    <citation type="journal article" date="2018" name="IMA Fungus">
        <title>IMA Genome-F 9: Draft genome sequence of Annulohypoxylon stygium, Aspergillus mulundensis, Berkeleyomyces basicola (syn. Thielaviopsis basicola), Ceratocystis smalleyi, two Cercospora beticola strains, Coleophoma cylindrospora, Fusarium fracticaudum, Phialophora cf. hyalina, and Morchella septimelata.</title>
        <authorList>
            <person name="Wingfield B.D."/>
            <person name="Bills G.F."/>
            <person name="Dong Y."/>
            <person name="Huang W."/>
            <person name="Nel W.J."/>
            <person name="Swalarsk-Parry B.S."/>
            <person name="Vaghefi N."/>
            <person name="Wilken P.M."/>
            <person name="An Z."/>
            <person name="de Beer Z.W."/>
            <person name="De Vos L."/>
            <person name="Chen L."/>
            <person name="Duong T.A."/>
            <person name="Gao Y."/>
            <person name="Hammerbacher A."/>
            <person name="Kikkert J.R."/>
            <person name="Li Y."/>
            <person name="Li H."/>
            <person name="Li K."/>
            <person name="Li Q."/>
            <person name="Liu X."/>
            <person name="Ma X."/>
            <person name="Naidoo K."/>
            <person name="Pethybridge S.J."/>
            <person name="Sun J."/>
            <person name="Steenkamp E.T."/>
            <person name="van der Nest M.A."/>
            <person name="van Wyk S."/>
            <person name="Wingfield M.J."/>
            <person name="Xiong C."/>
            <person name="Yue Q."/>
            <person name="Zhang X."/>
        </authorList>
    </citation>
    <scope>NUCLEOTIDE SEQUENCE [LARGE SCALE GENOMIC DNA]</scope>
    <source>
        <strain evidence="4 5">DSM 5745</strain>
    </source>
</reference>
<comment type="caution">
    <text evidence="4">The sequence shown here is derived from an EMBL/GenBank/DDBJ whole genome shotgun (WGS) entry which is preliminary data.</text>
</comment>
<proteinExistence type="inferred from homology"/>
<evidence type="ECO:0000256" key="2">
    <source>
        <dbReference type="ARBA" id="ARBA00035112"/>
    </source>
</evidence>
<dbReference type="AlphaFoldDB" id="A0A3D8R5M1"/>
<evidence type="ECO:0000313" key="5">
    <source>
        <dbReference type="Proteomes" id="UP000256690"/>
    </source>
</evidence>
<accession>A0A3D8R5M1</accession>
<dbReference type="GeneID" id="38119234"/>
<dbReference type="InterPro" id="IPR021765">
    <property type="entry name" value="UstYa-like"/>
</dbReference>